<dbReference type="AlphaFoldDB" id="A0A2P2MQG3"/>
<dbReference type="PROSITE" id="PS50948">
    <property type="entry name" value="PAN"/>
    <property type="match status" value="1"/>
</dbReference>
<dbReference type="CDD" id="cd14066">
    <property type="entry name" value="STKc_IRAK"/>
    <property type="match status" value="1"/>
</dbReference>
<keyword evidence="11 19" id="KW-0472">Membrane</keyword>
<dbReference type="EC" id="2.7.11.1" evidence="17"/>
<dbReference type="SMART" id="SM00220">
    <property type="entry name" value="S_TKc"/>
    <property type="match status" value="1"/>
</dbReference>
<dbReference type="GO" id="GO:0106310">
    <property type="term" value="F:protein serine kinase activity"/>
    <property type="evidence" value="ECO:0007669"/>
    <property type="project" value="RHEA"/>
</dbReference>
<dbReference type="Pfam" id="PF01453">
    <property type="entry name" value="B_lectin"/>
    <property type="match status" value="1"/>
</dbReference>
<dbReference type="PROSITE" id="PS50011">
    <property type="entry name" value="PROTEIN_KINASE_DOM"/>
    <property type="match status" value="1"/>
</dbReference>
<dbReference type="InterPro" id="IPR011009">
    <property type="entry name" value="Kinase-like_dom_sf"/>
</dbReference>
<dbReference type="FunFam" id="1.10.510.10:FF:000537">
    <property type="entry name" value="Putative receptor-like protein kinase"/>
    <property type="match status" value="1"/>
</dbReference>
<evidence type="ECO:0000256" key="15">
    <source>
        <dbReference type="ARBA" id="ARBA00047899"/>
    </source>
</evidence>
<dbReference type="GO" id="GO:0004674">
    <property type="term" value="F:protein serine/threonine kinase activity"/>
    <property type="evidence" value="ECO:0007669"/>
    <property type="project" value="UniProtKB-KW"/>
</dbReference>
<feature type="signal peptide" evidence="20">
    <location>
        <begin position="1"/>
        <end position="21"/>
    </location>
</feature>
<evidence type="ECO:0000256" key="1">
    <source>
        <dbReference type="ARBA" id="ARBA00004479"/>
    </source>
</evidence>
<keyword evidence="8 17" id="KW-0418">Kinase</keyword>
<keyword evidence="9 17" id="KW-0067">ATP-binding</keyword>
<evidence type="ECO:0000256" key="2">
    <source>
        <dbReference type="ARBA" id="ARBA00022527"/>
    </source>
</evidence>
<evidence type="ECO:0000256" key="4">
    <source>
        <dbReference type="ARBA" id="ARBA00022679"/>
    </source>
</evidence>
<dbReference type="SUPFAM" id="SSF51110">
    <property type="entry name" value="alpha-D-mannose-specific plant lectins"/>
    <property type="match status" value="1"/>
</dbReference>
<evidence type="ECO:0000256" key="20">
    <source>
        <dbReference type="SAM" id="SignalP"/>
    </source>
</evidence>
<keyword evidence="6 20" id="KW-0732">Signal</keyword>
<dbReference type="SUPFAM" id="SSF56112">
    <property type="entry name" value="Protein kinase-like (PK-like)"/>
    <property type="match status" value="1"/>
</dbReference>
<evidence type="ECO:0000256" key="16">
    <source>
        <dbReference type="ARBA" id="ARBA00048679"/>
    </source>
</evidence>
<dbReference type="InterPro" id="IPR000858">
    <property type="entry name" value="S_locus_glycoprot_dom"/>
</dbReference>
<evidence type="ECO:0000256" key="8">
    <source>
        <dbReference type="ARBA" id="ARBA00022777"/>
    </source>
</evidence>
<dbReference type="InterPro" id="IPR017441">
    <property type="entry name" value="Protein_kinase_ATP_BS"/>
</dbReference>
<evidence type="ECO:0000256" key="18">
    <source>
        <dbReference type="PROSITE-ProRule" id="PRU10141"/>
    </source>
</evidence>
<dbReference type="GO" id="GO:0005524">
    <property type="term" value="F:ATP binding"/>
    <property type="evidence" value="ECO:0007669"/>
    <property type="project" value="UniProtKB-UniRule"/>
</dbReference>
<keyword evidence="10 19" id="KW-1133">Transmembrane helix</keyword>
<feature type="binding site" evidence="18">
    <location>
        <position position="544"/>
    </location>
    <ligand>
        <name>ATP</name>
        <dbReference type="ChEBI" id="CHEBI:30616"/>
    </ligand>
</feature>
<dbReference type="SMART" id="SM00108">
    <property type="entry name" value="B_lectin"/>
    <property type="match status" value="1"/>
</dbReference>
<dbReference type="Gene3D" id="3.30.200.20">
    <property type="entry name" value="Phosphorylase Kinase, domain 1"/>
    <property type="match status" value="1"/>
</dbReference>
<dbReference type="Gene3D" id="1.10.510.10">
    <property type="entry name" value="Transferase(Phosphotransferase) domain 1"/>
    <property type="match status" value="1"/>
</dbReference>
<feature type="chain" id="PRO_5015193345" description="Receptor-like serine/threonine-protein kinase" evidence="20">
    <location>
        <begin position="22"/>
        <end position="803"/>
    </location>
</feature>
<proteinExistence type="inferred from homology"/>
<dbReference type="InterPro" id="IPR024171">
    <property type="entry name" value="SRK-like_kinase"/>
</dbReference>
<keyword evidence="2 17" id="KW-0723">Serine/threonine-protein kinase</keyword>
<evidence type="ECO:0000256" key="5">
    <source>
        <dbReference type="ARBA" id="ARBA00022692"/>
    </source>
</evidence>
<accession>A0A2P2MQG3</accession>
<dbReference type="PROSITE" id="PS50927">
    <property type="entry name" value="BULB_LECTIN"/>
    <property type="match status" value="1"/>
</dbReference>
<dbReference type="Gene3D" id="2.90.10.10">
    <property type="entry name" value="Bulb-type lectin domain"/>
    <property type="match status" value="1"/>
</dbReference>
<comment type="catalytic activity">
    <reaction evidence="16 17">
        <text>L-seryl-[protein] + ATP = O-phospho-L-seryl-[protein] + ADP + H(+)</text>
        <dbReference type="Rhea" id="RHEA:17989"/>
        <dbReference type="Rhea" id="RHEA-COMP:9863"/>
        <dbReference type="Rhea" id="RHEA-COMP:11604"/>
        <dbReference type="ChEBI" id="CHEBI:15378"/>
        <dbReference type="ChEBI" id="CHEBI:29999"/>
        <dbReference type="ChEBI" id="CHEBI:30616"/>
        <dbReference type="ChEBI" id="CHEBI:83421"/>
        <dbReference type="ChEBI" id="CHEBI:456216"/>
        <dbReference type="EC" id="2.7.11.1"/>
    </reaction>
</comment>
<dbReference type="GO" id="GO:0048544">
    <property type="term" value="P:recognition of pollen"/>
    <property type="evidence" value="ECO:0007669"/>
    <property type="project" value="InterPro"/>
</dbReference>
<dbReference type="InterPro" id="IPR008271">
    <property type="entry name" value="Ser/Thr_kinase_AS"/>
</dbReference>
<keyword evidence="13 24" id="KW-0675">Receptor</keyword>
<keyword evidence="7 17" id="KW-0547">Nucleotide-binding</keyword>
<dbReference type="PROSITE" id="PS00107">
    <property type="entry name" value="PROTEIN_KINASE_ATP"/>
    <property type="match status" value="1"/>
</dbReference>
<comment type="subcellular location">
    <subcellularLocation>
        <location evidence="1">Membrane</location>
        <topology evidence="1">Single-pass type I membrane protein</topology>
    </subcellularLocation>
</comment>
<sequence>MNNLLLLGFYSLILSTPFSFSKPHTSLRRGSSFSVEKPRDVLVSPNGIFSAGFHPVGSNAYCFAIWFNEPSCPSGCTVVWMSNRDRPVNGRRSELSLRETGNLVLTDAGNVAWATSTFSLSATTLHLEDTGNLVLDIAEGATLWQSFHSPTDTLLPQQPLTRDTQLVSSRSHYNYSSGFYKLSFDDDNVLRLLYDGPRLSSVFWPDHRLLPWEASRSSYNSTRIALLDSFGKFTSSDNLTFLSADYGAIYQRRLTLDFDGNLRLYSRENNKGSWAVTWQAFAEACRVNGLCGNNSLCSQVPSQGRKCSCLPGFKVKNHTDWSYGCEPEFEVSCANTEATTFLRLPHVQVYGYDLAIYPNYTLQKCKEVCLQSCDCQGFEISYRFSNHPNTVPHCFPKIQLLHGYIAPSMEATLYMKVPKNRNFTNNWPDKGINLNCSAKAVKQLERNYVKKHGTWSIKFLIWFLGAIGLVEIFGIFLVCFFLVRTKQNGDESSRDYLLASTCFKRFTYSELKKATRNFREEIGRGAGGIVYKGTLSDDRIAAIKRLNDAKQGEAEFLAEIGTIGKLNHMHLIEMWGYCVEGEHRLLVYEYMERGSLAENISSKDLDWKKRFEIAVGTAKGLAYLHEECLEWVLHCDVKPQNILLNSDYLPKVSDFGLSRLLNRSELENPSFSRIRGTRGYMAPEWVFNQPITSKVDVYSYGIVVLEMLTGKNPSMEVKAAERREEVDEHLNLVAWIRRKRSGSNGKASWVEEIIDPIMGTEYNVDELESLVSVALQCVEEDKDARPTMGRVVELLLNLEDDLK</sequence>
<comment type="similarity">
    <text evidence="17">Belongs to the protein kinase superfamily. Ser/Thr protein kinase family.</text>
</comment>
<keyword evidence="5 19" id="KW-0812">Transmembrane</keyword>
<feature type="domain" description="Protein kinase" evidence="21">
    <location>
        <begin position="516"/>
        <end position="798"/>
    </location>
</feature>
<feature type="domain" description="Apple" evidence="23">
    <location>
        <begin position="333"/>
        <end position="418"/>
    </location>
</feature>
<organism evidence="24">
    <name type="scientific">Rhizophora mucronata</name>
    <name type="common">Asiatic mangrove</name>
    <dbReference type="NCBI Taxonomy" id="61149"/>
    <lineage>
        <taxon>Eukaryota</taxon>
        <taxon>Viridiplantae</taxon>
        <taxon>Streptophyta</taxon>
        <taxon>Embryophyta</taxon>
        <taxon>Tracheophyta</taxon>
        <taxon>Spermatophyta</taxon>
        <taxon>Magnoliopsida</taxon>
        <taxon>eudicotyledons</taxon>
        <taxon>Gunneridae</taxon>
        <taxon>Pentapetalae</taxon>
        <taxon>rosids</taxon>
        <taxon>fabids</taxon>
        <taxon>Malpighiales</taxon>
        <taxon>Rhizophoraceae</taxon>
        <taxon>Rhizophora</taxon>
    </lineage>
</organism>
<dbReference type="Pfam" id="PF00954">
    <property type="entry name" value="S_locus_glycop"/>
    <property type="match status" value="1"/>
</dbReference>
<dbReference type="EMBL" id="GGEC01051956">
    <property type="protein sequence ID" value="MBX32440.1"/>
    <property type="molecule type" value="Transcribed_RNA"/>
</dbReference>
<evidence type="ECO:0000256" key="13">
    <source>
        <dbReference type="ARBA" id="ARBA00023170"/>
    </source>
</evidence>
<evidence type="ECO:0000256" key="7">
    <source>
        <dbReference type="ARBA" id="ARBA00022741"/>
    </source>
</evidence>
<name>A0A2P2MQG3_RHIMU</name>
<protein>
    <recommendedName>
        <fullName evidence="17">Receptor-like serine/threonine-protein kinase</fullName>
        <ecNumber evidence="17">2.7.11.1</ecNumber>
    </recommendedName>
</protein>
<feature type="domain" description="Bulb-type lectin" evidence="22">
    <location>
        <begin position="27"/>
        <end position="148"/>
    </location>
</feature>
<evidence type="ECO:0000256" key="6">
    <source>
        <dbReference type="ARBA" id="ARBA00022729"/>
    </source>
</evidence>
<dbReference type="PANTHER" id="PTHR47974">
    <property type="entry name" value="OS07G0415500 PROTEIN"/>
    <property type="match status" value="1"/>
</dbReference>
<evidence type="ECO:0000256" key="12">
    <source>
        <dbReference type="ARBA" id="ARBA00023157"/>
    </source>
</evidence>
<keyword evidence="3" id="KW-0245">EGF-like domain</keyword>
<evidence type="ECO:0000256" key="14">
    <source>
        <dbReference type="ARBA" id="ARBA00023180"/>
    </source>
</evidence>
<evidence type="ECO:0000256" key="3">
    <source>
        <dbReference type="ARBA" id="ARBA00022536"/>
    </source>
</evidence>
<evidence type="ECO:0000313" key="24">
    <source>
        <dbReference type="EMBL" id="MBX32440.1"/>
    </source>
</evidence>
<evidence type="ECO:0000256" key="9">
    <source>
        <dbReference type="ARBA" id="ARBA00022840"/>
    </source>
</evidence>
<dbReference type="Pfam" id="PF00069">
    <property type="entry name" value="Pkinase"/>
    <property type="match status" value="1"/>
</dbReference>
<dbReference type="FunFam" id="3.30.200.20:FF:000059">
    <property type="entry name" value="S-receptor-like serine/threonine-protein kinase"/>
    <property type="match status" value="1"/>
</dbReference>
<keyword evidence="12" id="KW-1015">Disulfide bond</keyword>
<evidence type="ECO:0000256" key="19">
    <source>
        <dbReference type="SAM" id="Phobius"/>
    </source>
</evidence>
<evidence type="ECO:0000256" key="10">
    <source>
        <dbReference type="ARBA" id="ARBA00022989"/>
    </source>
</evidence>
<reference evidence="24" key="1">
    <citation type="submission" date="2018-02" db="EMBL/GenBank/DDBJ databases">
        <title>Rhizophora mucronata_Transcriptome.</title>
        <authorList>
            <person name="Meera S.P."/>
            <person name="Sreeshan A."/>
            <person name="Augustine A."/>
        </authorList>
    </citation>
    <scope>NUCLEOTIDE SEQUENCE</scope>
    <source>
        <tissue evidence="24">Leaf</tissue>
    </source>
</reference>
<dbReference type="InterPro" id="IPR000719">
    <property type="entry name" value="Prot_kinase_dom"/>
</dbReference>
<dbReference type="PIRSF" id="PIRSF000641">
    <property type="entry name" value="SRK"/>
    <property type="match status" value="1"/>
</dbReference>
<evidence type="ECO:0000256" key="11">
    <source>
        <dbReference type="ARBA" id="ARBA00023136"/>
    </source>
</evidence>
<dbReference type="CDD" id="cd00053">
    <property type="entry name" value="EGF"/>
    <property type="match status" value="1"/>
</dbReference>
<feature type="transmembrane region" description="Helical" evidence="19">
    <location>
        <begin position="459"/>
        <end position="483"/>
    </location>
</feature>
<evidence type="ECO:0000259" key="23">
    <source>
        <dbReference type="PROSITE" id="PS50948"/>
    </source>
</evidence>
<dbReference type="GO" id="GO:0016020">
    <property type="term" value="C:membrane"/>
    <property type="evidence" value="ECO:0007669"/>
    <property type="project" value="UniProtKB-SubCell"/>
</dbReference>
<dbReference type="CDD" id="cd00028">
    <property type="entry name" value="B_lectin"/>
    <property type="match status" value="1"/>
</dbReference>
<keyword evidence="4 17" id="KW-0808">Transferase</keyword>
<evidence type="ECO:0000259" key="21">
    <source>
        <dbReference type="PROSITE" id="PS50011"/>
    </source>
</evidence>
<evidence type="ECO:0000256" key="17">
    <source>
        <dbReference type="PIRNR" id="PIRNR000641"/>
    </source>
</evidence>
<evidence type="ECO:0000259" key="22">
    <source>
        <dbReference type="PROSITE" id="PS50927"/>
    </source>
</evidence>
<dbReference type="InterPro" id="IPR003609">
    <property type="entry name" value="Pan_app"/>
</dbReference>
<comment type="catalytic activity">
    <reaction evidence="15 17">
        <text>L-threonyl-[protein] + ATP = O-phospho-L-threonyl-[protein] + ADP + H(+)</text>
        <dbReference type="Rhea" id="RHEA:46608"/>
        <dbReference type="Rhea" id="RHEA-COMP:11060"/>
        <dbReference type="Rhea" id="RHEA-COMP:11605"/>
        <dbReference type="ChEBI" id="CHEBI:15378"/>
        <dbReference type="ChEBI" id="CHEBI:30013"/>
        <dbReference type="ChEBI" id="CHEBI:30616"/>
        <dbReference type="ChEBI" id="CHEBI:61977"/>
        <dbReference type="ChEBI" id="CHEBI:456216"/>
        <dbReference type="EC" id="2.7.11.1"/>
    </reaction>
</comment>
<keyword evidence="14" id="KW-0325">Glycoprotein</keyword>
<dbReference type="PANTHER" id="PTHR47974:SF3">
    <property type="entry name" value="RECEPTOR-LIKE SERINE_THREONINE-PROTEIN KINASE"/>
    <property type="match status" value="1"/>
</dbReference>
<dbReference type="InterPro" id="IPR001480">
    <property type="entry name" value="Bulb-type_lectin_dom"/>
</dbReference>
<dbReference type="InterPro" id="IPR036426">
    <property type="entry name" value="Bulb-type_lectin_dom_sf"/>
</dbReference>
<dbReference type="PROSITE" id="PS00108">
    <property type="entry name" value="PROTEIN_KINASE_ST"/>
    <property type="match status" value="1"/>
</dbReference>